<dbReference type="AlphaFoldDB" id="A0A4S8M4M0"/>
<reference evidence="5 6" key="1">
    <citation type="journal article" date="2019" name="Nat. Ecol. Evol.">
        <title>Megaphylogeny resolves global patterns of mushroom evolution.</title>
        <authorList>
            <person name="Varga T."/>
            <person name="Krizsan K."/>
            <person name="Foldi C."/>
            <person name="Dima B."/>
            <person name="Sanchez-Garcia M."/>
            <person name="Sanchez-Ramirez S."/>
            <person name="Szollosi G.J."/>
            <person name="Szarkandi J.G."/>
            <person name="Papp V."/>
            <person name="Albert L."/>
            <person name="Andreopoulos W."/>
            <person name="Angelini C."/>
            <person name="Antonin V."/>
            <person name="Barry K.W."/>
            <person name="Bougher N.L."/>
            <person name="Buchanan P."/>
            <person name="Buyck B."/>
            <person name="Bense V."/>
            <person name="Catcheside P."/>
            <person name="Chovatia M."/>
            <person name="Cooper J."/>
            <person name="Damon W."/>
            <person name="Desjardin D."/>
            <person name="Finy P."/>
            <person name="Geml J."/>
            <person name="Haridas S."/>
            <person name="Hughes K."/>
            <person name="Justo A."/>
            <person name="Karasinski D."/>
            <person name="Kautmanova I."/>
            <person name="Kiss B."/>
            <person name="Kocsube S."/>
            <person name="Kotiranta H."/>
            <person name="LaButti K.M."/>
            <person name="Lechner B.E."/>
            <person name="Liimatainen K."/>
            <person name="Lipzen A."/>
            <person name="Lukacs Z."/>
            <person name="Mihaltcheva S."/>
            <person name="Morgado L.N."/>
            <person name="Niskanen T."/>
            <person name="Noordeloos M.E."/>
            <person name="Ohm R.A."/>
            <person name="Ortiz-Santana B."/>
            <person name="Ovrebo C."/>
            <person name="Racz N."/>
            <person name="Riley R."/>
            <person name="Savchenko A."/>
            <person name="Shiryaev A."/>
            <person name="Soop K."/>
            <person name="Spirin V."/>
            <person name="Szebenyi C."/>
            <person name="Tomsovsky M."/>
            <person name="Tulloss R.E."/>
            <person name="Uehling J."/>
            <person name="Grigoriev I.V."/>
            <person name="Vagvolgyi C."/>
            <person name="Papp T."/>
            <person name="Martin F.M."/>
            <person name="Miettinen O."/>
            <person name="Hibbett D.S."/>
            <person name="Nagy L.G."/>
        </authorList>
    </citation>
    <scope>NUCLEOTIDE SEQUENCE [LARGE SCALE GENOMIC DNA]</scope>
    <source>
        <strain evidence="5 6">CBS 962.96</strain>
    </source>
</reference>
<dbReference type="GO" id="GO:0005524">
    <property type="term" value="F:ATP binding"/>
    <property type="evidence" value="ECO:0007669"/>
    <property type="project" value="UniProtKB-KW"/>
</dbReference>
<keyword evidence="6" id="KW-1185">Reference proteome</keyword>
<name>A0A4S8M4M0_DENBC</name>
<organism evidence="5 6">
    <name type="scientific">Dendrothele bispora (strain CBS 962.96)</name>
    <dbReference type="NCBI Taxonomy" id="1314807"/>
    <lineage>
        <taxon>Eukaryota</taxon>
        <taxon>Fungi</taxon>
        <taxon>Dikarya</taxon>
        <taxon>Basidiomycota</taxon>
        <taxon>Agaricomycotina</taxon>
        <taxon>Agaricomycetes</taxon>
        <taxon>Agaricomycetidae</taxon>
        <taxon>Agaricales</taxon>
        <taxon>Agaricales incertae sedis</taxon>
        <taxon>Dendrothele</taxon>
    </lineage>
</organism>
<dbReference type="PANTHER" id="PTHR23070">
    <property type="entry name" value="BCS1 AAA-TYPE ATPASE"/>
    <property type="match status" value="1"/>
</dbReference>
<evidence type="ECO:0000256" key="1">
    <source>
        <dbReference type="ARBA" id="ARBA00022741"/>
    </source>
</evidence>
<dbReference type="InterPro" id="IPR027417">
    <property type="entry name" value="P-loop_NTPase"/>
</dbReference>
<feature type="domain" description="ATPase AAA-type core" evidence="3">
    <location>
        <begin position="51"/>
        <end position="197"/>
    </location>
</feature>
<dbReference type="Proteomes" id="UP000297245">
    <property type="component" value="Unassembled WGS sequence"/>
</dbReference>
<dbReference type="InterPro" id="IPR057495">
    <property type="entry name" value="AAA_lid_BCS1"/>
</dbReference>
<evidence type="ECO:0000256" key="2">
    <source>
        <dbReference type="ARBA" id="ARBA00022840"/>
    </source>
</evidence>
<sequence length="296" mass="32895">KLEVRRSLSSTILQEGVIDSLVQDATEIIQTMFTKRSDRYHERGIPHRRGYLLHGPPGSGKSTYIYASLAPTRDFEIYSLSLAPGFVNDSFLQQAASSIPKNSIFLIGDIDCAFPSREEIDDGAASSIFIPSFSAFSSSPFIHTPSRRSCVTLSGPLNVIGGVGSEEGKLFFAATNYIDHLDPALLRPGRIDKKLQYRLATKEQAAPFFLQFYPESQSQNLVLDKSGERPDLDSGFNSSSFAETILLPAYPSLSFSTAELQGYLLTCKRQPLQAKEGVVNWVNDERTERRKRQERG</sequence>
<dbReference type="InterPro" id="IPR003959">
    <property type="entry name" value="ATPase_AAA_core"/>
</dbReference>
<keyword evidence="1" id="KW-0547">Nucleotide-binding</keyword>
<feature type="non-terminal residue" evidence="5">
    <location>
        <position position="1"/>
    </location>
</feature>
<accession>A0A4S8M4M0</accession>
<protein>
    <submittedName>
        <fullName evidence="5">Uncharacterized protein</fullName>
    </submittedName>
</protein>
<dbReference type="SUPFAM" id="SSF52540">
    <property type="entry name" value="P-loop containing nucleoside triphosphate hydrolases"/>
    <property type="match status" value="1"/>
</dbReference>
<proteinExistence type="predicted"/>
<evidence type="ECO:0000313" key="6">
    <source>
        <dbReference type="Proteomes" id="UP000297245"/>
    </source>
</evidence>
<dbReference type="InterPro" id="IPR050747">
    <property type="entry name" value="Mitochondrial_chaperone_BCS1"/>
</dbReference>
<dbReference type="Pfam" id="PF00004">
    <property type="entry name" value="AAA"/>
    <property type="match status" value="1"/>
</dbReference>
<keyword evidence="2" id="KW-0067">ATP-binding</keyword>
<gene>
    <name evidence="5" type="ORF">K435DRAFT_663629</name>
</gene>
<dbReference type="OrthoDB" id="10251412at2759"/>
<dbReference type="GO" id="GO:0016887">
    <property type="term" value="F:ATP hydrolysis activity"/>
    <property type="evidence" value="ECO:0007669"/>
    <property type="project" value="InterPro"/>
</dbReference>
<dbReference type="EMBL" id="ML179167">
    <property type="protein sequence ID" value="THU96901.1"/>
    <property type="molecule type" value="Genomic_DNA"/>
</dbReference>
<evidence type="ECO:0000313" key="5">
    <source>
        <dbReference type="EMBL" id="THU96901.1"/>
    </source>
</evidence>
<feature type="domain" description="Mitochondrial chaperone BCS1-like ATPase lid" evidence="4">
    <location>
        <begin position="202"/>
        <end position="278"/>
    </location>
</feature>
<dbReference type="Gene3D" id="3.40.50.300">
    <property type="entry name" value="P-loop containing nucleotide triphosphate hydrolases"/>
    <property type="match status" value="1"/>
</dbReference>
<evidence type="ECO:0000259" key="3">
    <source>
        <dbReference type="Pfam" id="PF00004"/>
    </source>
</evidence>
<evidence type="ECO:0000259" key="4">
    <source>
        <dbReference type="Pfam" id="PF25426"/>
    </source>
</evidence>
<dbReference type="Pfam" id="PF25426">
    <property type="entry name" value="AAA_lid_BCS1"/>
    <property type="match status" value="1"/>
</dbReference>